<keyword evidence="3" id="KW-0732">Signal</keyword>
<gene>
    <name evidence="5" type="primary">CEL2B</name>
    <name evidence="5" type="ORF">TR117231</name>
</gene>
<evidence type="ECO:0000259" key="4">
    <source>
        <dbReference type="PROSITE" id="PS50240"/>
    </source>
</evidence>
<dbReference type="Gene3D" id="2.40.10.10">
    <property type="entry name" value="Trypsin-like serine proteases"/>
    <property type="match status" value="1"/>
</dbReference>
<dbReference type="EMBL" id="GEEE01024228">
    <property type="protein sequence ID" value="JAP38997.1"/>
    <property type="molecule type" value="Transcribed_RNA"/>
</dbReference>
<comment type="similarity">
    <text evidence="2">Belongs to the peptidase S1 family. CLIP subfamily.</text>
</comment>
<dbReference type="PROSITE" id="PS50240">
    <property type="entry name" value="TRYPSIN_DOM"/>
    <property type="match status" value="1"/>
</dbReference>
<feature type="chain" id="PRO_5007050656" evidence="3">
    <location>
        <begin position="21"/>
        <end position="305"/>
    </location>
</feature>
<dbReference type="PROSITE" id="PS00134">
    <property type="entry name" value="TRYPSIN_HIS"/>
    <property type="match status" value="1"/>
</dbReference>
<name>A0A0X3NMW3_SCHSO</name>
<evidence type="ECO:0000256" key="3">
    <source>
        <dbReference type="SAM" id="SignalP"/>
    </source>
</evidence>
<proteinExistence type="inferred from homology"/>
<dbReference type="PRINTS" id="PR00722">
    <property type="entry name" value="CHYMOTRYPSIN"/>
</dbReference>
<dbReference type="GO" id="GO:0004252">
    <property type="term" value="F:serine-type endopeptidase activity"/>
    <property type="evidence" value="ECO:0007669"/>
    <property type="project" value="InterPro"/>
</dbReference>
<accession>A0A0X3NMW3</accession>
<feature type="signal peptide" evidence="3">
    <location>
        <begin position="1"/>
        <end position="20"/>
    </location>
</feature>
<dbReference type="InterPro" id="IPR043504">
    <property type="entry name" value="Peptidase_S1_PA_chymotrypsin"/>
</dbReference>
<dbReference type="InterPro" id="IPR018114">
    <property type="entry name" value="TRYPSIN_HIS"/>
</dbReference>
<dbReference type="InterPro" id="IPR001314">
    <property type="entry name" value="Peptidase_S1A"/>
</dbReference>
<dbReference type="InterPro" id="IPR009003">
    <property type="entry name" value="Peptidase_S1_PA"/>
</dbReference>
<keyword evidence="1" id="KW-1015">Disulfide bond</keyword>
<dbReference type="GO" id="GO:0006508">
    <property type="term" value="P:proteolysis"/>
    <property type="evidence" value="ECO:0007669"/>
    <property type="project" value="InterPro"/>
</dbReference>
<dbReference type="Pfam" id="PF00089">
    <property type="entry name" value="Trypsin"/>
    <property type="match status" value="1"/>
</dbReference>
<evidence type="ECO:0000313" key="5">
    <source>
        <dbReference type="EMBL" id="JAP38997.1"/>
    </source>
</evidence>
<dbReference type="PANTHER" id="PTHR24256">
    <property type="entry name" value="TRYPTASE-RELATED"/>
    <property type="match status" value="1"/>
</dbReference>
<sequence>MQHSLPAIVCCLLFDFISNAFEIEPGFPTACGISAFPRTFKYDATRMKVPATPNSWPWHVGLWPQRAGYFPFCGGTLISDSLVVTAAHCVHDAIGCRNTPFEGLIDMTITTDSALYVLVGAHDYTTADLSRQLHRLQFVVIHPNFTEKFEDKGYDIAILKLAHRITPDKTVRPICFPAKHIQLKVGSTCYYAGWGQELTSWSRGKPVYPKSLREAEVQIDYDAHCLRISSYQFADSNTCIYTKGRTPGDGDSGSGLFFFAGNNHRWFWYGAIESSPPITQGDYSIVNKVQAVHEWIKVTAISLGL</sequence>
<evidence type="ECO:0000256" key="1">
    <source>
        <dbReference type="ARBA" id="ARBA00023157"/>
    </source>
</evidence>
<reference evidence="5" key="1">
    <citation type="submission" date="2016-01" db="EMBL/GenBank/DDBJ databases">
        <title>Reference transcriptome for the parasite Schistocephalus solidus: insights into the molecular evolution of parasitism.</title>
        <authorList>
            <person name="Hebert F.O."/>
            <person name="Grambauer S."/>
            <person name="Barber I."/>
            <person name="Landry C.R."/>
            <person name="Aubin-Horth N."/>
        </authorList>
    </citation>
    <scope>NUCLEOTIDE SEQUENCE</scope>
</reference>
<dbReference type="CDD" id="cd00190">
    <property type="entry name" value="Tryp_SPc"/>
    <property type="match status" value="1"/>
</dbReference>
<dbReference type="InterPro" id="IPR001254">
    <property type="entry name" value="Trypsin_dom"/>
</dbReference>
<feature type="domain" description="Peptidase S1" evidence="4">
    <location>
        <begin position="23"/>
        <end position="301"/>
    </location>
</feature>
<evidence type="ECO:0000256" key="2">
    <source>
        <dbReference type="ARBA" id="ARBA00024195"/>
    </source>
</evidence>
<dbReference type="SUPFAM" id="SSF50494">
    <property type="entry name" value="Trypsin-like serine proteases"/>
    <property type="match status" value="1"/>
</dbReference>
<protein>
    <submittedName>
        <fullName evidence="5">Chymotrypsin-like elastase family member 2B</fullName>
    </submittedName>
</protein>
<dbReference type="AlphaFoldDB" id="A0A0X3NMW3"/>
<dbReference type="InterPro" id="IPR051487">
    <property type="entry name" value="Ser/Thr_Proteases_Immune/Dev"/>
</dbReference>
<dbReference type="SMART" id="SM00020">
    <property type="entry name" value="Tryp_SPc"/>
    <property type="match status" value="1"/>
</dbReference>
<organism evidence="5">
    <name type="scientific">Schistocephalus solidus</name>
    <name type="common">Tapeworm</name>
    <dbReference type="NCBI Taxonomy" id="70667"/>
    <lineage>
        <taxon>Eukaryota</taxon>
        <taxon>Metazoa</taxon>
        <taxon>Spiralia</taxon>
        <taxon>Lophotrochozoa</taxon>
        <taxon>Platyhelminthes</taxon>
        <taxon>Cestoda</taxon>
        <taxon>Eucestoda</taxon>
        <taxon>Diphyllobothriidea</taxon>
        <taxon>Diphyllobothriidae</taxon>
        <taxon>Schistocephalus</taxon>
    </lineage>
</organism>